<proteinExistence type="predicted"/>
<name>A0AAN0JUW7_AMPQE</name>
<dbReference type="KEGG" id="aqu:109589268"/>
<evidence type="ECO:0000256" key="1">
    <source>
        <dbReference type="SAM" id="Coils"/>
    </source>
</evidence>
<dbReference type="EnsemblMetazoa" id="XM_020005372.1">
    <property type="protein sequence ID" value="XP_019860931.1"/>
    <property type="gene ID" value="LOC109589268"/>
</dbReference>
<reference evidence="2" key="2">
    <citation type="submission" date="2024-06" db="UniProtKB">
        <authorList>
            <consortium name="EnsemblMetazoa"/>
        </authorList>
    </citation>
    <scope>IDENTIFICATION</scope>
</reference>
<protein>
    <submittedName>
        <fullName evidence="2">Uncharacterized protein</fullName>
    </submittedName>
</protein>
<feature type="coiled-coil region" evidence="1">
    <location>
        <begin position="39"/>
        <end position="87"/>
    </location>
</feature>
<dbReference type="GeneID" id="109589268"/>
<dbReference type="AlphaFoldDB" id="A0AAN0JUW7"/>
<evidence type="ECO:0000313" key="2">
    <source>
        <dbReference type="EnsemblMetazoa" id="XP_019860931.1"/>
    </source>
</evidence>
<evidence type="ECO:0000313" key="3">
    <source>
        <dbReference type="Proteomes" id="UP000007879"/>
    </source>
</evidence>
<sequence>MYLDDILCCIVQKGHWVIINIIIGVPPISKVQGHVKPTKTTASDKVHQILKENAQLKEEKQIITKHYEKLKIKVADITELMEEKEKQYLKEKQIFIDDVKNLKIKISERDKIIAKLTSQVEEQSQNEKQTITG</sequence>
<reference evidence="3" key="1">
    <citation type="journal article" date="2010" name="Nature">
        <title>The Amphimedon queenslandica genome and the evolution of animal complexity.</title>
        <authorList>
            <person name="Srivastava M."/>
            <person name="Simakov O."/>
            <person name="Chapman J."/>
            <person name="Fahey B."/>
            <person name="Gauthier M.E."/>
            <person name="Mitros T."/>
            <person name="Richards G.S."/>
            <person name="Conaco C."/>
            <person name="Dacre M."/>
            <person name="Hellsten U."/>
            <person name="Larroux C."/>
            <person name="Putnam N.H."/>
            <person name="Stanke M."/>
            <person name="Adamska M."/>
            <person name="Darling A."/>
            <person name="Degnan S.M."/>
            <person name="Oakley T.H."/>
            <person name="Plachetzki D.C."/>
            <person name="Zhai Y."/>
            <person name="Adamski M."/>
            <person name="Calcino A."/>
            <person name="Cummins S.F."/>
            <person name="Goodstein D.M."/>
            <person name="Harris C."/>
            <person name="Jackson D.J."/>
            <person name="Leys S.P."/>
            <person name="Shu S."/>
            <person name="Woodcroft B.J."/>
            <person name="Vervoort M."/>
            <person name="Kosik K.S."/>
            <person name="Manning G."/>
            <person name="Degnan B.M."/>
            <person name="Rokhsar D.S."/>
        </authorList>
    </citation>
    <scope>NUCLEOTIDE SEQUENCE [LARGE SCALE GENOMIC DNA]</scope>
</reference>
<dbReference type="Proteomes" id="UP000007879">
    <property type="component" value="Unassembled WGS sequence"/>
</dbReference>
<organism evidence="2 3">
    <name type="scientific">Amphimedon queenslandica</name>
    <name type="common">Sponge</name>
    <dbReference type="NCBI Taxonomy" id="400682"/>
    <lineage>
        <taxon>Eukaryota</taxon>
        <taxon>Metazoa</taxon>
        <taxon>Porifera</taxon>
        <taxon>Demospongiae</taxon>
        <taxon>Heteroscleromorpha</taxon>
        <taxon>Haplosclerida</taxon>
        <taxon>Niphatidae</taxon>
        <taxon>Amphimedon</taxon>
    </lineage>
</organism>
<keyword evidence="3" id="KW-1185">Reference proteome</keyword>
<dbReference type="RefSeq" id="XP_019860931.1">
    <property type="nucleotide sequence ID" value="XM_020005372.1"/>
</dbReference>
<keyword evidence="1" id="KW-0175">Coiled coil</keyword>
<accession>A0AAN0JUW7</accession>